<evidence type="ECO:0000256" key="5">
    <source>
        <dbReference type="ARBA" id="ARBA00022833"/>
    </source>
</evidence>
<dbReference type="SUPFAM" id="SSF53187">
    <property type="entry name" value="Zn-dependent exopeptidases"/>
    <property type="match status" value="1"/>
</dbReference>
<feature type="binding site" evidence="7">
    <location>
        <position position="215"/>
    </location>
    <ligand>
        <name>Zn(2+)</name>
        <dbReference type="ChEBI" id="CHEBI:29105"/>
        <label>2</label>
    </ligand>
</feature>
<gene>
    <name evidence="10" type="ORF">DNG_07945</name>
</gene>
<dbReference type="PANTHER" id="PTHR45962">
    <property type="entry name" value="N-FATTY-ACYL-AMINO ACID SYNTHASE/HYDROLASE PM20D1"/>
    <property type="match status" value="1"/>
</dbReference>
<dbReference type="PIRSF" id="PIRSF037217">
    <property type="entry name" value="Carboxypeptidase_S"/>
    <property type="match status" value="1"/>
</dbReference>
<evidence type="ECO:0000313" key="11">
    <source>
        <dbReference type="Proteomes" id="UP001187682"/>
    </source>
</evidence>
<keyword evidence="11" id="KW-1185">Reference proteome</keyword>
<dbReference type="GO" id="GO:0006629">
    <property type="term" value="P:lipid metabolic process"/>
    <property type="evidence" value="ECO:0007669"/>
    <property type="project" value="UniProtKB-ARBA"/>
</dbReference>
<comment type="similarity">
    <text evidence="1">Belongs to the peptidase M20A family.</text>
</comment>
<dbReference type="Gene3D" id="3.40.630.10">
    <property type="entry name" value="Zn peptidases"/>
    <property type="match status" value="1"/>
</dbReference>
<dbReference type="GO" id="GO:0006520">
    <property type="term" value="P:amino acid metabolic process"/>
    <property type="evidence" value="ECO:0007669"/>
    <property type="project" value="UniProtKB-ARBA"/>
</dbReference>
<evidence type="ECO:0000256" key="6">
    <source>
        <dbReference type="PIRSR" id="PIRSR037217-1"/>
    </source>
</evidence>
<accession>A0AAE8N539</accession>
<dbReference type="GO" id="GO:0005576">
    <property type="term" value="C:extracellular region"/>
    <property type="evidence" value="ECO:0007669"/>
    <property type="project" value="UniProtKB-ARBA"/>
</dbReference>
<protein>
    <submittedName>
        <fullName evidence="10">Related to CPS1 - gly-X carboxypeptidase YSCS</fullName>
    </submittedName>
</protein>
<dbReference type="Pfam" id="PF07687">
    <property type="entry name" value="M20_dimer"/>
    <property type="match status" value="1"/>
</dbReference>
<dbReference type="FunFam" id="3.40.630.10:FF:000027">
    <property type="entry name" value="N-fatty-acyl-amino acid synthase/hydrolase PM20D1"/>
    <property type="match status" value="1"/>
</dbReference>
<keyword evidence="10" id="KW-0121">Carboxypeptidase</keyword>
<keyword evidence="4" id="KW-0378">Hydrolase</keyword>
<dbReference type="GO" id="GO:1990845">
    <property type="term" value="P:adaptive thermogenesis"/>
    <property type="evidence" value="ECO:0007669"/>
    <property type="project" value="UniProtKB-ARBA"/>
</dbReference>
<feature type="active site" description="Proton acceptor" evidence="6">
    <location>
        <position position="249"/>
    </location>
</feature>
<organism evidence="10 11">
    <name type="scientific">Cephalotrichum gorgonifer</name>
    <dbReference type="NCBI Taxonomy" id="2041049"/>
    <lineage>
        <taxon>Eukaryota</taxon>
        <taxon>Fungi</taxon>
        <taxon>Dikarya</taxon>
        <taxon>Ascomycota</taxon>
        <taxon>Pezizomycotina</taxon>
        <taxon>Sordariomycetes</taxon>
        <taxon>Hypocreomycetidae</taxon>
        <taxon>Microascales</taxon>
        <taxon>Microascaceae</taxon>
        <taxon>Cephalotrichum</taxon>
    </lineage>
</organism>
<dbReference type="Gene3D" id="3.30.70.360">
    <property type="match status" value="1"/>
</dbReference>
<evidence type="ECO:0000256" key="8">
    <source>
        <dbReference type="SAM" id="MobiDB-lite"/>
    </source>
</evidence>
<dbReference type="InterPro" id="IPR002933">
    <property type="entry name" value="Peptidase_M20"/>
</dbReference>
<evidence type="ECO:0000256" key="2">
    <source>
        <dbReference type="ARBA" id="ARBA00022670"/>
    </source>
</evidence>
<dbReference type="Pfam" id="PF01546">
    <property type="entry name" value="Peptidase_M20"/>
    <property type="match status" value="1"/>
</dbReference>
<dbReference type="InterPro" id="IPR011650">
    <property type="entry name" value="Peptidase_M20_dimer"/>
</dbReference>
<evidence type="ECO:0000259" key="9">
    <source>
        <dbReference type="Pfam" id="PF07687"/>
    </source>
</evidence>
<evidence type="ECO:0000313" key="10">
    <source>
        <dbReference type="EMBL" id="SPO05258.1"/>
    </source>
</evidence>
<dbReference type="PANTHER" id="PTHR45962:SF1">
    <property type="entry name" value="N-FATTY-ACYL-AMINO ACID SYNTHASE_HYDROLASE PM20D1"/>
    <property type="match status" value="1"/>
</dbReference>
<proteinExistence type="inferred from homology"/>
<evidence type="ECO:0000256" key="7">
    <source>
        <dbReference type="PIRSR" id="PIRSR037217-2"/>
    </source>
</evidence>
<dbReference type="Proteomes" id="UP001187682">
    <property type="component" value="Unassembled WGS sequence"/>
</dbReference>
<feature type="region of interest" description="Disordered" evidence="8">
    <location>
        <begin position="371"/>
        <end position="390"/>
    </location>
</feature>
<dbReference type="CDD" id="cd05674">
    <property type="entry name" value="M20_yscS"/>
    <property type="match status" value="1"/>
</dbReference>
<keyword evidence="5 7" id="KW-0862">Zinc</keyword>
<reference evidence="10" key="1">
    <citation type="submission" date="2018-03" db="EMBL/GenBank/DDBJ databases">
        <authorList>
            <person name="Guldener U."/>
        </authorList>
    </citation>
    <scope>NUCLEOTIDE SEQUENCE</scope>
</reference>
<feature type="binding site" evidence="7">
    <location>
        <position position="278"/>
    </location>
    <ligand>
        <name>Zn(2+)</name>
        <dbReference type="ChEBI" id="CHEBI:29105"/>
        <label>2</label>
    </ligand>
</feature>
<dbReference type="Gene3D" id="1.10.150.900">
    <property type="match status" value="1"/>
</dbReference>
<feature type="binding site" evidence="7">
    <location>
        <position position="559"/>
    </location>
    <ligand>
        <name>Zn(2+)</name>
        <dbReference type="ChEBI" id="CHEBI:29105"/>
        <label>1</label>
    </ligand>
</feature>
<dbReference type="SUPFAM" id="SSF55031">
    <property type="entry name" value="Bacterial exopeptidase dimerisation domain"/>
    <property type="match status" value="1"/>
</dbReference>
<name>A0AAE8N539_9PEZI</name>
<feature type="domain" description="Peptidase M20 dimerisation" evidence="9">
    <location>
        <begin position="296"/>
        <end position="459"/>
    </location>
</feature>
<dbReference type="InterPro" id="IPR047177">
    <property type="entry name" value="Pept_M20A"/>
</dbReference>
<feature type="binding site" evidence="7">
    <location>
        <position position="250"/>
    </location>
    <ligand>
        <name>Zn(2+)</name>
        <dbReference type="ChEBI" id="CHEBI:29105"/>
        <label>1</label>
    </ligand>
</feature>
<feature type="region of interest" description="Disordered" evidence="8">
    <location>
        <begin position="52"/>
        <end position="84"/>
    </location>
</feature>
<feature type="compositionally biased region" description="Basic residues" evidence="8">
    <location>
        <begin position="379"/>
        <end position="388"/>
    </location>
</feature>
<dbReference type="AlphaFoldDB" id="A0AAE8N539"/>
<evidence type="ECO:0000256" key="3">
    <source>
        <dbReference type="ARBA" id="ARBA00022723"/>
    </source>
</evidence>
<evidence type="ECO:0000256" key="1">
    <source>
        <dbReference type="ARBA" id="ARBA00006247"/>
    </source>
</evidence>
<keyword evidence="2" id="KW-0645">Protease</keyword>
<dbReference type="EMBL" id="ONZQ02000012">
    <property type="protein sequence ID" value="SPO05258.1"/>
    <property type="molecule type" value="Genomic_DNA"/>
</dbReference>
<feature type="binding site" evidence="7">
    <location>
        <position position="215"/>
    </location>
    <ligand>
        <name>Zn(2+)</name>
        <dbReference type="ChEBI" id="CHEBI:29105"/>
        <label>1</label>
    </ligand>
</feature>
<dbReference type="GO" id="GO:0004181">
    <property type="term" value="F:metallocarboxypeptidase activity"/>
    <property type="evidence" value="ECO:0007669"/>
    <property type="project" value="InterPro"/>
</dbReference>
<dbReference type="InterPro" id="IPR036264">
    <property type="entry name" value="Bact_exopeptidase_dim_dom"/>
</dbReference>
<dbReference type="GO" id="GO:0046872">
    <property type="term" value="F:metal ion binding"/>
    <property type="evidence" value="ECO:0007669"/>
    <property type="project" value="UniProtKB-KW"/>
</dbReference>
<dbReference type="GO" id="GO:0000328">
    <property type="term" value="C:fungal-type vacuole lumen"/>
    <property type="evidence" value="ECO:0007669"/>
    <property type="project" value="TreeGrafter"/>
</dbReference>
<dbReference type="GO" id="GO:0051603">
    <property type="term" value="P:proteolysis involved in protein catabolic process"/>
    <property type="evidence" value="ECO:0007669"/>
    <property type="project" value="TreeGrafter"/>
</dbReference>
<feature type="active site" evidence="6">
    <location>
        <position position="182"/>
    </location>
</feature>
<comment type="caution">
    <text evidence="10">The sequence shown here is derived from an EMBL/GenBank/DDBJ whole genome shotgun (WGS) entry which is preliminary data.</text>
</comment>
<dbReference type="FunFam" id="1.10.150.900:FF:000003">
    <property type="entry name" value="N-fatty-acyl-amino acid synthase/hydrolase PM20D1"/>
    <property type="match status" value="1"/>
</dbReference>
<dbReference type="GO" id="GO:0016810">
    <property type="term" value="F:hydrolase activity, acting on carbon-nitrogen (but not peptide) bonds"/>
    <property type="evidence" value="ECO:0007669"/>
    <property type="project" value="UniProtKB-ARBA"/>
</dbReference>
<dbReference type="InterPro" id="IPR017141">
    <property type="entry name" value="Pept_M20_carboxypep"/>
</dbReference>
<sequence length="590" mass="64533">MEKQAPLLPTGTAPEPRQRSFWVRRWPITVLLSLGALHYGLTTTLNFQHYPHSGPVGHRPHSSNGGQCRQVDPLTPVSSPGTSPDALENMEAYITSDAFRNETVKRMAGAIQIPSMSYDDLGPVGEDPRWEIMYDMAAYLEKTFPLVHANLRREKVNTHGLLYTWEGSDPALKPTVLMAHQDVVPVAEDTAGDWTHPPFSGAYDGKFIWGRGASDCKDQLIGSLESIELLLGAGYAPRRTVVLSYGFDEEISGRQGAGHLSAAILARYGEDGVSVIVDEGSGVKEQWGTAFAIPGVAEKGYLDVEVAVRTPGGHSSVPPAHTGIGILAQLISEIEAHPYEPRLAPENPVVDLLSCGAEHADEFPSKLRKLLPGAEGGRKHGHHGHGKKDKLAKEVAKMGPATKYLFTTSLATDIVHGGVKVNALPERVYAVVNHRINVGETTDEVKAKLSKVVKKVADRHNLTLHAFDDEEEETVGSVILRETGIKLEPAPVTPTLVDGTTAYSVLAGTTRALYGEELVVAPGIMTGNTDTRYYWALTRNIFRFSPGWDPAFDSWKWIHTVDERVSVEAHLNTVQWYVRFIRNMDEADLA</sequence>
<keyword evidence="3 7" id="KW-0479">Metal-binding</keyword>
<dbReference type="GO" id="GO:0043605">
    <property type="term" value="P:amide catabolic process"/>
    <property type="evidence" value="ECO:0007669"/>
    <property type="project" value="UniProtKB-ARBA"/>
</dbReference>
<evidence type="ECO:0000256" key="4">
    <source>
        <dbReference type="ARBA" id="ARBA00022801"/>
    </source>
</evidence>
<feature type="binding site" evidence="7">
    <location>
        <position position="180"/>
    </location>
    <ligand>
        <name>Zn(2+)</name>
        <dbReference type="ChEBI" id="CHEBI:29105"/>
        <label>2</label>
    </ligand>
</feature>
<dbReference type="GO" id="GO:0043604">
    <property type="term" value="P:amide biosynthetic process"/>
    <property type="evidence" value="ECO:0007669"/>
    <property type="project" value="UniProtKB-ARBA"/>
</dbReference>